<reference evidence="2 3" key="1">
    <citation type="submission" date="2019-03" db="EMBL/GenBank/DDBJ databases">
        <authorList>
            <person name="Jensen L."/>
            <person name="Storgaard J."/>
            <person name="Sulaj E."/>
            <person name="Schramm A."/>
            <person name="Marshall I.P.G."/>
        </authorList>
    </citation>
    <scope>NUCLEOTIDE SEQUENCE [LARGE SCALE GENOMIC DNA]</scope>
    <source>
        <strain evidence="2 3">2017H2G3</strain>
    </source>
</reference>
<sequence length="192" mass="22050">MSGGSFLTNYNSLLFLQSFIRKPKEIGSVWPSSRFLARKMVQQVAWEEVSAIAELGSGTGVITREIQSHVSKKASVLLFEKNEEMNGNLQKEFPDYICYQNAVEMLKIMDHHGINQLDCVISGLPFFNFSKELRERLLNQVIDSLKPGGYFIAFQYSLQMKNLLARTFHIERIQYVPLNFPPAFVYVCKKLN</sequence>
<dbReference type="EMBL" id="SJTH01000023">
    <property type="protein sequence ID" value="TCJ02992.1"/>
    <property type="molecule type" value="Genomic_DNA"/>
</dbReference>
<feature type="domain" description="Methyltransferase" evidence="1">
    <location>
        <begin position="52"/>
        <end position="149"/>
    </location>
</feature>
<organism evidence="2 3">
    <name type="scientific">Cytobacillus praedii</name>
    <dbReference type="NCBI Taxonomy" id="1742358"/>
    <lineage>
        <taxon>Bacteria</taxon>
        <taxon>Bacillati</taxon>
        <taxon>Bacillota</taxon>
        <taxon>Bacilli</taxon>
        <taxon>Bacillales</taxon>
        <taxon>Bacillaceae</taxon>
        <taxon>Cytobacillus</taxon>
    </lineage>
</organism>
<protein>
    <submittedName>
        <fullName evidence="2">Methyltransferase domain-containing protein</fullName>
    </submittedName>
</protein>
<keyword evidence="2" id="KW-0489">Methyltransferase</keyword>
<evidence type="ECO:0000313" key="3">
    <source>
        <dbReference type="Proteomes" id="UP000293846"/>
    </source>
</evidence>
<dbReference type="Pfam" id="PF13649">
    <property type="entry name" value="Methyltransf_25"/>
    <property type="match status" value="1"/>
</dbReference>
<name>A0A4R1AXH2_9BACI</name>
<evidence type="ECO:0000313" key="2">
    <source>
        <dbReference type="EMBL" id="TCJ02992.1"/>
    </source>
</evidence>
<dbReference type="InterPro" id="IPR029063">
    <property type="entry name" value="SAM-dependent_MTases_sf"/>
</dbReference>
<dbReference type="AlphaFoldDB" id="A0A4R1AXH2"/>
<dbReference type="GO" id="GO:0008168">
    <property type="term" value="F:methyltransferase activity"/>
    <property type="evidence" value="ECO:0007669"/>
    <property type="project" value="UniProtKB-KW"/>
</dbReference>
<dbReference type="OrthoDB" id="9805585at2"/>
<dbReference type="Proteomes" id="UP000293846">
    <property type="component" value="Unassembled WGS sequence"/>
</dbReference>
<dbReference type="STRING" id="1742358.GCA_001439605_01799"/>
<dbReference type="RefSeq" id="WP_057759640.1">
    <property type="nucleotide sequence ID" value="NZ_CP183326.1"/>
</dbReference>
<comment type="caution">
    <text evidence="2">The sequence shown here is derived from an EMBL/GenBank/DDBJ whole genome shotgun (WGS) entry which is preliminary data.</text>
</comment>
<dbReference type="SUPFAM" id="SSF53335">
    <property type="entry name" value="S-adenosyl-L-methionine-dependent methyltransferases"/>
    <property type="match status" value="1"/>
</dbReference>
<keyword evidence="2" id="KW-0808">Transferase</keyword>
<accession>A0A4R1AXH2</accession>
<dbReference type="Gene3D" id="3.40.50.150">
    <property type="entry name" value="Vaccinia Virus protein VP39"/>
    <property type="match status" value="1"/>
</dbReference>
<dbReference type="CDD" id="cd02440">
    <property type="entry name" value="AdoMet_MTases"/>
    <property type="match status" value="1"/>
</dbReference>
<gene>
    <name evidence="2" type="ORF">E0Y62_16445</name>
</gene>
<evidence type="ECO:0000259" key="1">
    <source>
        <dbReference type="Pfam" id="PF13649"/>
    </source>
</evidence>
<dbReference type="InterPro" id="IPR041698">
    <property type="entry name" value="Methyltransf_25"/>
</dbReference>
<dbReference type="GO" id="GO:0032259">
    <property type="term" value="P:methylation"/>
    <property type="evidence" value="ECO:0007669"/>
    <property type="project" value="UniProtKB-KW"/>
</dbReference>
<proteinExistence type="predicted"/>
<keyword evidence="3" id="KW-1185">Reference proteome</keyword>